<keyword evidence="7" id="KW-0408">Iron</keyword>
<evidence type="ECO:0000256" key="4">
    <source>
        <dbReference type="ARBA" id="ARBA00022723"/>
    </source>
</evidence>
<keyword evidence="15" id="KW-1185">Reference proteome</keyword>
<feature type="domain" description="FAD-binding FR-type" evidence="11">
    <location>
        <begin position="13"/>
        <end position="116"/>
    </location>
</feature>
<evidence type="ECO:0000313" key="15">
    <source>
        <dbReference type="Proteomes" id="UP000182045"/>
    </source>
</evidence>
<evidence type="ECO:0000256" key="3">
    <source>
        <dbReference type="ARBA" id="ARBA00022714"/>
    </source>
</evidence>
<keyword evidence="6" id="KW-0560">Oxidoreductase</keyword>
<feature type="domain" description="2Fe-2S ferredoxin-type" evidence="10">
    <location>
        <begin position="273"/>
        <end position="357"/>
    </location>
</feature>
<evidence type="ECO:0000256" key="1">
    <source>
        <dbReference type="ARBA" id="ARBA00001974"/>
    </source>
</evidence>
<dbReference type="PROSITE" id="PS51384">
    <property type="entry name" value="FAD_FR"/>
    <property type="match status" value="1"/>
</dbReference>
<evidence type="ECO:0000256" key="5">
    <source>
        <dbReference type="ARBA" id="ARBA00022827"/>
    </source>
</evidence>
<dbReference type="Proteomes" id="UP000050413">
    <property type="component" value="Unassembled WGS sequence"/>
</dbReference>
<keyword evidence="2" id="KW-0285">Flavoprotein</keyword>
<evidence type="ECO:0000256" key="8">
    <source>
        <dbReference type="ARBA" id="ARBA00023014"/>
    </source>
</evidence>
<evidence type="ECO:0000256" key="2">
    <source>
        <dbReference type="ARBA" id="ARBA00022630"/>
    </source>
</evidence>
<sequence>MIPMPTKDSPVWRDDEELECVAILPEAPGVKTFVFRPPSAAMFVYRAGQFLTLDLPLPGGNVQRTYTISSSPVTSAYVTITAKVQPGSVGTAWMHDHLQVGMRLRAYGPAGLFHLPPQPDGKYLFISAGSGVTPMMSMATTLFERGEDPDICFIQCARKPSDLIFRRRLEYMASRVSGLALHFVVSRPEPYEVWTGYRGQLNQLMLGLMCSDYLDRHVYCCGPESFMSAVREILISLGYDMEHYHQESFHAPAETVAEIKEFDDPVPDESAQAEIVFTRSGVTVTCTEGDTIMQIARAQGLPVASGCNFGLCGTCKTRKLSGEVHMVHNGGITDEDIDAGYILACCSKPVGRVEVDA</sequence>
<evidence type="ECO:0000259" key="11">
    <source>
        <dbReference type="PROSITE" id="PS51384"/>
    </source>
</evidence>
<dbReference type="InterPro" id="IPR017938">
    <property type="entry name" value="Riboflavin_synthase-like_b-brl"/>
</dbReference>
<dbReference type="InterPro" id="IPR012675">
    <property type="entry name" value="Beta-grasp_dom_sf"/>
</dbReference>
<reference evidence="12 15" key="2">
    <citation type="submission" date="2016-01" db="EMBL/GenBank/DDBJ databases">
        <authorList>
            <person name="Varghese N."/>
        </authorList>
    </citation>
    <scope>NUCLEOTIDE SEQUENCE [LARGE SCALE GENOMIC DNA]</scope>
    <source>
        <strain evidence="12 15">HL-91</strain>
    </source>
</reference>
<evidence type="ECO:0000313" key="12">
    <source>
        <dbReference type="EMBL" id="CUX82501.1"/>
    </source>
</evidence>
<evidence type="ECO:0000313" key="14">
    <source>
        <dbReference type="Proteomes" id="UP000050413"/>
    </source>
</evidence>
<keyword evidence="5" id="KW-0274">FAD</keyword>
<dbReference type="InterPro" id="IPR039261">
    <property type="entry name" value="FNR_nucleotide-bd"/>
</dbReference>
<dbReference type="CDD" id="cd00207">
    <property type="entry name" value="fer2"/>
    <property type="match status" value="1"/>
</dbReference>
<dbReference type="GO" id="GO:0008168">
    <property type="term" value="F:methyltransferase activity"/>
    <property type="evidence" value="ECO:0007669"/>
    <property type="project" value="UniProtKB-KW"/>
</dbReference>
<dbReference type="PANTHER" id="PTHR47354">
    <property type="entry name" value="NADH OXIDOREDUCTASE HCR"/>
    <property type="match status" value="1"/>
</dbReference>
<dbReference type="CDD" id="cd06215">
    <property type="entry name" value="FNR_iron_sulfur_binding_1"/>
    <property type="match status" value="1"/>
</dbReference>
<dbReference type="InterPro" id="IPR001041">
    <property type="entry name" value="2Fe-2S_ferredoxin-type"/>
</dbReference>
<keyword evidence="4" id="KW-0479">Metal-binding</keyword>
<dbReference type="GO" id="GO:0046872">
    <property type="term" value="F:metal ion binding"/>
    <property type="evidence" value="ECO:0007669"/>
    <property type="project" value="UniProtKB-KW"/>
</dbReference>
<keyword evidence="13" id="KW-0808">Transferase</keyword>
<dbReference type="PROSITE" id="PS00197">
    <property type="entry name" value="2FE2S_FER_1"/>
    <property type="match status" value="1"/>
</dbReference>
<proteinExistence type="inferred from homology"/>
<dbReference type="PATRIC" id="fig|1666912.4.peg.1428"/>
<dbReference type="PANTHER" id="PTHR47354:SF6">
    <property type="entry name" value="NADH OXIDOREDUCTASE HCR"/>
    <property type="match status" value="1"/>
</dbReference>
<dbReference type="GO" id="GO:0051537">
    <property type="term" value="F:2 iron, 2 sulfur cluster binding"/>
    <property type="evidence" value="ECO:0007669"/>
    <property type="project" value="UniProtKB-KW"/>
</dbReference>
<dbReference type="SUPFAM" id="SSF52343">
    <property type="entry name" value="Ferredoxin reductase-like, C-terminal NADP-linked domain"/>
    <property type="match status" value="1"/>
</dbReference>
<dbReference type="STRING" id="1666912.Ga0058931_2415"/>
<evidence type="ECO:0000259" key="10">
    <source>
        <dbReference type="PROSITE" id="PS51085"/>
    </source>
</evidence>
<dbReference type="InterPro" id="IPR001433">
    <property type="entry name" value="OxRdtase_FAD/NAD-bd"/>
</dbReference>
<dbReference type="EMBL" id="FBYC01000004">
    <property type="protein sequence ID" value="CUX82501.1"/>
    <property type="molecule type" value="Genomic_DNA"/>
</dbReference>
<name>A0A0P7WVS0_9RHOB</name>
<dbReference type="Pfam" id="PF00111">
    <property type="entry name" value="Fer2"/>
    <property type="match status" value="1"/>
</dbReference>
<comment type="caution">
    <text evidence="13">The sequence shown here is derived from an EMBL/GenBank/DDBJ whole genome shotgun (WGS) entry which is preliminary data.</text>
</comment>
<evidence type="ECO:0000256" key="6">
    <source>
        <dbReference type="ARBA" id="ARBA00023002"/>
    </source>
</evidence>
<accession>A0A0P7WVS0</accession>
<dbReference type="GO" id="GO:0032259">
    <property type="term" value="P:methylation"/>
    <property type="evidence" value="ECO:0007669"/>
    <property type="project" value="UniProtKB-KW"/>
</dbReference>
<keyword evidence="3" id="KW-0001">2Fe-2S</keyword>
<dbReference type="Pfam" id="PF00970">
    <property type="entry name" value="FAD_binding_6"/>
    <property type="match status" value="1"/>
</dbReference>
<keyword evidence="13" id="KW-0489">Methyltransferase</keyword>
<gene>
    <name evidence="13" type="primary">hpbC</name>
    <name evidence="12" type="ORF">Ga0058931_2415</name>
    <name evidence="13" type="ORF">HLUCCA05_01380</name>
</gene>
<dbReference type="EMBL" id="LJSG01000013">
    <property type="protein sequence ID" value="KPP91796.1"/>
    <property type="molecule type" value="Genomic_DNA"/>
</dbReference>
<dbReference type="OrthoDB" id="9796486at2"/>
<dbReference type="SUPFAM" id="SSF63380">
    <property type="entry name" value="Riboflavin synthase domain-like"/>
    <property type="match status" value="1"/>
</dbReference>
<dbReference type="InterPro" id="IPR008333">
    <property type="entry name" value="Cbr1-like_FAD-bd_dom"/>
</dbReference>
<dbReference type="PROSITE" id="PS51085">
    <property type="entry name" value="2FE2S_FER_2"/>
    <property type="match status" value="1"/>
</dbReference>
<dbReference type="InterPro" id="IPR017927">
    <property type="entry name" value="FAD-bd_FR_type"/>
</dbReference>
<dbReference type="SUPFAM" id="SSF54292">
    <property type="entry name" value="2Fe-2S ferredoxin-like"/>
    <property type="match status" value="1"/>
</dbReference>
<keyword evidence="8" id="KW-0411">Iron-sulfur</keyword>
<dbReference type="RefSeq" id="WP_072246538.1">
    <property type="nucleotide sequence ID" value="NZ_FBYC01000004.1"/>
</dbReference>
<organism evidence="13 14">
    <name type="scientific">Roseibaca calidilacus</name>
    <dbReference type="NCBI Taxonomy" id="1666912"/>
    <lineage>
        <taxon>Bacteria</taxon>
        <taxon>Pseudomonadati</taxon>
        <taxon>Pseudomonadota</taxon>
        <taxon>Alphaproteobacteria</taxon>
        <taxon>Rhodobacterales</taxon>
        <taxon>Paracoccaceae</taxon>
        <taxon>Roseinatronobacter</taxon>
    </lineage>
</organism>
<dbReference type="Proteomes" id="UP000182045">
    <property type="component" value="Unassembled WGS sequence"/>
</dbReference>
<dbReference type="InterPro" id="IPR036010">
    <property type="entry name" value="2Fe-2S_ferredoxin-like_sf"/>
</dbReference>
<dbReference type="InterPro" id="IPR050415">
    <property type="entry name" value="MRET"/>
</dbReference>
<reference evidence="13 14" key="1">
    <citation type="submission" date="2015-09" db="EMBL/GenBank/DDBJ databases">
        <title>Identification and resolution of microdiversity through metagenomic sequencing of parallel consortia.</title>
        <authorList>
            <person name="Nelson W.C."/>
            <person name="Romine M.F."/>
            <person name="Lindemann S.R."/>
        </authorList>
    </citation>
    <scope>NUCLEOTIDE SEQUENCE [LARGE SCALE GENOMIC DNA]</scope>
    <source>
        <strain evidence="13">HL-91</strain>
    </source>
</reference>
<dbReference type="InterPro" id="IPR006058">
    <property type="entry name" value="2Fe2S_fd_BS"/>
</dbReference>
<comment type="cofactor">
    <cofactor evidence="1">
        <name>FAD</name>
        <dbReference type="ChEBI" id="CHEBI:57692"/>
    </cofactor>
</comment>
<dbReference type="GO" id="GO:0016491">
    <property type="term" value="F:oxidoreductase activity"/>
    <property type="evidence" value="ECO:0007669"/>
    <property type="project" value="UniProtKB-KW"/>
</dbReference>
<protein>
    <submittedName>
        <fullName evidence="12">Ferredoxin-NADP reductase</fullName>
    </submittedName>
    <submittedName>
        <fullName evidence="13">Hydroxyproline-betaine/proline-betaine N-demethylase ferredoxin subunit HpbC</fullName>
    </submittedName>
</protein>
<comment type="similarity">
    <text evidence="9">In the N-terminal section; belongs to the FAD-binding oxidoreductase type 6 family.</text>
</comment>
<dbReference type="Pfam" id="PF00175">
    <property type="entry name" value="NAD_binding_1"/>
    <property type="match status" value="1"/>
</dbReference>
<dbReference type="AlphaFoldDB" id="A0A0P7WVS0"/>
<dbReference type="PRINTS" id="PR00410">
    <property type="entry name" value="PHEHYDRXLASE"/>
</dbReference>
<dbReference type="Gene3D" id="3.40.50.80">
    <property type="entry name" value="Nucleotide-binding domain of ferredoxin-NADP reductase (FNR) module"/>
    <property type="match status" value="1"/>
</dbReference>
<evidence type="ECO:0000256" key="9">
    <source>
        <dbReference type="ARBA" id="ARBA00061434"/>
    </source>
</evidence>
<dbReference type="Gene3D" id="3.10.20.30">
    <property type="match status" value="1"/>
</dbReference>
<evidence type="ECO:0000313" key="13">
    <source>
        <dbReference type="EMBL" id="KPP91796.1"/>
    </source>
</evidence>
<evidence type="ECO:0000256" key="7">
    <source>
        <dbReference type="ARBA" id="ARBA00023004"/>
    </source>
</evidence>
<dbReference type="Gene3D" id="2.40.30.10">
    <property type="entry name" value="Translation factors"/>
    <property type="match status" value="1"/>
</dbReference>